<dbReference type="AlphaFoldDB" id="A0A0G4HZ03"/>
<feature type="binding site" evidence="1">
    <location>
        <begin position="20"/>
        <end position="27"/>
    </location>
    <ligand>
        <name>substrate</name>
    </ligand>
</feature>
<dbReference type="SUPFAM" id="SSF53254">
    <property type="entry name" value="Phosphoglycerate mutase-like"/>
    <property type="match status" value="1"/>
</dbReference>
<dbReference type="Gene3D" id="3.40.50.1240">
    <property type="entry name" value="Phosphoglycerate mutase-like"/>
    <property type="match status" value="1"/>
</dbReference>
<dbReference type="InterPro" id="IPR050275">
    <property type="entry name" value="PGM_Phosphatase"/>
</dbReference>
<reference evidence="3" key="1">
    <citation type="submission" date="2014-11" db="EMBL/GenBank/DDBJ databases">
        <authorList>
            <person name="Otto D Thomas"/>
            <person name="Naeem Raeece"/>
        </authorList>
    </citation>
    <scope>NUCLEOTIDE SEQUENCE</scope>
</reference>
<dbReference type="GO" id="GO:0016791">
    <property type="term" value="F:phosphatase activity"/>
    <property type="evidence" value="ECO:0007669"/>
    <property type="project" value="TreeGrafter"/>
</dbReference>
<gene>
    <name evidence="3" type="ORF">Cvel_9619</name>
</gene>
<evidence type="ECO:0000256" key="1">
    <source>
        <dbReference type="PIRSR" id="PIRSR613078-2"/>
    </source>
</evidence>
<evidence type="ECO:0008006" key="4">
    <source>
        <dbReference type="Google" id="ProtNLM"/>
    </source>
</evidence>
<organism evidence="3">
    <name type="scientific">Chromera velia CCMP2878</name>
    <dbReference type="NCBI Taxonomy" id="1169474"/>
    <lineage>
        <taxon>Eukaryota</taxon>
        <taxon>Sar</taxon>
        <taxon>Alveolata</taxon>
        <taxon>Colpodellida</taxon>
        <taxon>Chromeraceae</taxon>
        <taxon>Chromera</taxon>
    </lineage>
</organism>
<dbReference type="EMBL" id="CDMZ01004458">
    <property type="protein sequence ID" value="CEM49798.1"/>
    <property type="molecule type" value="Genomic_DNA"/>
</dbReference>
<dbReference type="Pfam" id="PF00300">
    <property type="entry name" value="His_Phos_1"/>
    <property type="match status" value="2"/>
</dbReference>
<evidence type="ECO:0000256" key="2">
    <source>
        <dbReference type="SAM" id="MobiDB-lite"/>
    </source>
</evidence>
<feature type="compositionally biased region" description="Basic and acidic residues" evidence="2">
    <location>
        <begin position="198"/>
        <end position="212"/>
    </location>
</feature>
<feature type="compositionally biased region" description="Basic and acidic residues" evidence="2">
    <location>
        <begin position="228"/>
        <end position="250"/>
    </location>
</feature>
<accession>A0A0G4HZ03</accession>
<dbReference type="VEuPathDB" id="CryptoDB:Cvel_9619"/>
<dbReference type="CDD" id="cd07067">
    <property type="entry name" value="HP_PGM_like"/>
    <property type="match status" value="1"/>
</dbReference>
<protein>
    <recommendedName>
        <fullName evidence="4">Phosphoglycerate mutase family protein</fullName>
    </recommendedName>
</protein>
<dbReference type="InterPro" id="IPR001345">
    <property type="entry name" value="PG/BPGM_mutase_AS"/>
</dbReference>
<dbReference type="InterPro" id="IPR013078">
    <property type="entry name" value="His_Pase_superF_clade-1"/>
</dbReference>
<feature type="binding site" evidence="1">
    <location>
        <position position="77"/>
    </location>
    <ligand>
        <name>substrate</name>
    </ligand>
</feature>
<feature type="region of interest" description="Disordered" evidence="2">
    <location>
        <begin position="174"/>
        <end position="250"/>
    </location>
</feature>
<evidence type="ECO:0000313" key="3">
    <source>
        <dbReference type="EMBL" id="CEM49798.1"/>
    </source>
</evidence>
<dbReference type="PANTHER" id="PTHR48100:SF10">
    <property type="entry name" value="2-CARBOXY-D-ARABINITOL-1-PHOSPHATASE-RELATED"/>
    <property type="match status" value="1"/>
</dbReference>
<sequence length="339" mass="37361">MASNSSGFLSSSRVRIFLLRHGQTDFNYENRLQGSSNKSFLTEKGVEQAAGARTFLRNRTKNGAIQIGISFCSPLGRALDTLAVVRSGAAGDSFGPSGCPPPQILEDLREIDLHEWEGLLAKDVMPEGSELDEKWRHRPHLLQLPQSEKFPFLELVDRAGRVWSQMRSHCAQKIGLSTPLPGDTGNGRGKQGAEEGDEGKRKVEEEREKGTESTKQGGEKGTCAVETKGQRGGETEEKPRISNQEREEGEGRVPDVLVVAHGALNRALLLTSLGLNAEHFRKFSIPNCGIIEIEADWGDHIPQATKWRFCYPEEKKTDWSSQTFFDTAADTASAQSQVV</sequence>
<dbReference type="SMART" id="SM00855">
    <property type="entry name" value="PGAM"/>
    <property type="match status" value="1"/>
</dbReference>
<dbReference type="InterPro" id="IPR029033">
    <property type="entry name" value="His_PPase_superfam"/>
</dbReference>
<dbReference type="PANTHER" id="PTHR48100">
    <property type="entry name" value="BROAD-SPECIFICITY PHOSPHATASE YOR283W-RELATED"/>
    <property type="match status" value="1"/>
</dbReference>
<name>A0A0G4HZ03_9ALVE</name>
<dbReference type="PROSITE" id="PS00175">
    <property type="entry name" value="PG_MUTASE"/>
    <property type="match status" value="1"/>
</dbReference>
<proteinExistence type="predicted"/>